<comment type="caution">
    <text evidence="1">The sequence shown here is derived from an EMBL/GenBank/DDBJ whole genome shotgun (WGS) entry which is preliminary data.</text>
</comment>
<accession>A0A6A5G3K5</accession>
<gene>
    <name evidence="1" type="ORF">GCK72_025958</name>
</gene>
<dbReference type="Proteomes" id="UP000483820">
    <property type="component" value="Chromosome X"/>
</dbReference>
<dbReference type="AlphaFoldDB" id="A0A6A5G3K5"/>
<organism evidence="1 2">
    <name type="scientific">Caenorhabditis remanei</name>
    <name type="common">Caenorhabditis vulgaris</name>
    <dbReference type="NCBI Taxonomy" id="31234"/>
    <lineage>
        <taxon>Eukaryota</taxon>
        <taxon>Metazoa</taxon>
        <taxon>Ecdysozoa</taxon>
        <taxon>Nematoda</taxon>
        <taxon>Chromadorea</taxon>
        <taxon>Rhabditida</taxon>
        <taxon>Rhabditina</taxon>
        <taxon>Rhabditomorpha</taxon>
        <taxon>Rhabditoidea</taxon>
        <taxon>Rhabditidae</taxon>
        <taxon>Peloderinae</taxon>
        <taxon>Caenorhabditis</taxon>
    </lineage>
</organism>
<sequence length="126" mass="14251">MLSLSRKDMKKTCLLCKKKKVVVGLCHAMAHCYRGAVLTGIAKSLQLETNFRRQTKQIVQHRKIDESVKQTVRAINMLDSRVYHTLAALFGSFPEVTQCTVLLCPAMGSEYAVLQGSQHDNWRVSR</sequence>
<dbReference type="GeneID" id="78777979"/>
<evidence type="ECO:0000313" key="1">
    <source>
        <dbReference type="EMBL" id="KAF1749490.1"/>
    </source>
</evidence>
<proteinExistence type="predicted"/>
<evidence type="ECO:0000313" key="2">
    <source>
        <dbReference type="Proteomes" id="UP000483820"/>
    </source>
</evidence>
<dbReference type="CTD" id="78777979"/>
<dbReference type="KEGG" id="crq:GCK72_025958"/>
<dbReference type="EMBL" id="WUAV01000006">
    <property type="protein sequence ID" value="KAF1749490.1"/>
    <property type="molecule type" value="Genomic_DNA"/>
</dbReference>
<protein>
    <submittedName>
        <fullName evidence="1">Uncharacterized protein</fullName>
    </submittedName>
</protein>
<dbReference type="RefSeq" id="XP_053580144.1">
    <property type="nucleotide sequence ID" value="XM_053736578.1"/>
</dbReference>
<name>A0A6A5G3K5_CAERE</name>
<reference evidence="1 2" key="1">
    <citation type="submission" date="2019-12" db="EMBL/GenBank/DDBJ databases">
        <title>Chromosome-level assembly of the Caenorhabditis remanei genome.</title>
        <authorList>
            <person name="Teterina A.A."/>
            <person name="Willis J.H."/>
            <person name="Phillips P.C."/>
        </authorList>
    </citation>
    <scope>NUCLEOTIDE SEQUENCE [LARGE SCALE GENOMIC DNA]</scope>
    <source>
        <strain evidence="1 2">PX506</strain>
        <tissue evidence="1">Whole organism</tissue>
    </source>
</reference>